<proteinExistence type="inferred from homology"/>
<feature type="domain" description="Leucine-binding protein" evidence="6">
    <location>
        <begin position="36"/>
        <end position="377"/>
    </location>
</feature>
<dbReference type="GO" id="GO:0006865">
    <property type="term" value="P:amino acid transport"/>
    <property type="evidence" value="ECO:0007669"/>
    <property type="project" value="UniProtKB-KW"/>
</dbReference>
<dbReference type="PRINTS" id="PR00337">
    <property type="entry name" value="LEUILEVALBP"/>
</dbReference>
<organism evidence="7 8">
    <name type="scientific">Bradyrhizobium nanningense</name>
    <dbReference type="NCBI Taxonomy" id="1325118"/>
    <lineage>
        <taxon>Bacteria</taxon>
        <taxon>Pseudomonadati</taxon>
        <taxon>Pseudomonadota</taxon>
        <taxon>Alphaproteobacteria</taxon>
        <taxon>Hyphomicrobiales</taxon>
        <taxon>Nitrobacteraceae</taxon>
        <taxon>Bradyrhizobium</taxon>
    </lineage>
</organism>
<dbReference type="AlphaFoldDB" id="A0A4Q0S9S1"/>
<evidence type="ECO:0000313" key="7">
    <source>
        <dbReference type="EMBL" id="RXH31896.1"/>
    </source>
</evidence>
<keyword evidence="8" id="KW-1185">Reference proteome</keyword>
<dbReference type="Pfam" id="PF13458">
    <property type="entry name" value="Peripla_BP_6"/>
    <property type="match status" value="1"/>
</dbReference>
<evidence type="ECO:0000256" key="5">
    <source>
        <dbReference type="SAM" id="SignalP"/>
    </source>
</evidence>
<evidence type="ECO:0000313" key="8">
    <source>
        <dbReference type="Proteomes" id="UP000289546"/>
    </source>
</evidence>
<sequence>MRRGSIAMRMSGLWTGLAVAALVAATPALSADKVAKIGVLAPLTGGSAADGNEMVNGAKLAVDEINAAGGVAGYKLQVVVGDTQNQSADAVTSAIERLTGDRDLNVILTGYASGSNFEIETMAEQDMPYLVSANSVQTRDIISPRPEKFPTVWSMTASYDSYNTAMVPVLKGLQASGKLKLPNKKVALISSDNPYSKSIMEGLKKSFEEDGWTIASADLLPWGEINDWRTFLAKVRRDSPAIIINADYQPGNAAKFLTQFLEQPTESLVFIQYAPSVPEFLKLTGKQATGIVYNLQGGVLNTPANPRAGEVVGKYKDRYGSEPGSYGPGLYEEVMIYADALKKVGDPTKRREIGKAIGETRKQTVSGMLSFDPKTHLSVQGDGGIPITFYQIWEGKRIMFYPAQYADGEFRMPPWVKQ</sequence>
<dbReference type="InterPro" id="IPR000709">
    <property type="entry name" value="Leu_Ile_Val-bd"/>
</dbReference>
<keyword evidence="3 5" id="KW-0732">Signal</keyword>
<feature type="signal peptide" evidence="5">
    <location>
        <begin position="1"/>
        <end position="20"/>
    </location>
</feature>
<dbReference type="InterPro" id="IPR028081">
    <property type="entry name" value="Leu-bd"/>
</dbReference>
<evidence type="ECO:0000256" key="2">
    <source>
        <dbReference type="ARBA" id="ARBA00022448"/>
    </source>
</evidence>
<comment type="caution">
    <text evidence="7">The sequence shown here is derived from an EMBL/GenBank/DDBJ whole genome shotgun (WGS) entry which is preliminary data.</text>
</comment>
<feature type="chain" id="PRO_5020740232" evidence="5">
    <location>
        <begin position="21"/>
        <end position="418"/>
    </location>
</feature>
<dbReference type="InterPro" id="IPR051010">
    <property type="entry name" value="BCAA_transport"/>
</dbReference>
<evidence type="ECO:0000256" key="3">
    <source>
        <dbReference type="ARBA" id="ARBA00022729"/>
    </source>
</evidence>
<keyword evidence="4" id="KW-0029">Amino-acid transport</keyword>
<evidence type="ECO:0000259" key="6">
    <source>
        <dbReference type="Pfam" id="PF13458"/>
    </source>
</evidence>
<evidence type="ECO:0000256" key="4">
    <source>
        <dbReference type="ARBA" id="ARBA00022970"/>
    </source>
</evidence>
<accession>A0A4Q0S9S1</accession>
<protein>
    <submittedName>
        <fullName evidence="7">ABC transporter substrate-binding protein</fullName>
    </submittedName>
</protein>
<dbReference type="Proteomes" id="UP000289546">
    <property type="component" value="Unassembled WGS sequence"/>
</dbReference>
<gene>
    <name evidence="7" type="ORF">XH99_10455</name>
</gene>
<dbReference type="EMBL" id="LBJQ01000056">
    <property type="protein sequence ID" value="RXH31896.1"/>
    <property type="molecule type" value="Genomic_DNA"/>
</dbReference>
<dbReference type="Gene3D" id="3.40.50.2300">
    <property type="match status" value="2"/>
</dbReference>
<dbReference type="PANTHER" id="PTHR30483">
    <property type="entry name" value="LEUCINE-SPECIFIC-BINDING PROTEIN"/>
    <property type="match status" value="1"/>
</dbReference>
<keyword evidence="2" id="KW-0813">Transport</keyword>
<dbReference type="InterPro" id="IPR028082">
    <property type="entry name" value="Peripla_BP_I"/>
</dbReference>
<comment type="similarity">
    <text evidence="1">Belongs to the leucine-binding protein family.</text>
</comment>
<dbReference type="PANTHER" id="PTHR30483:SF6">
    <property type="entry name" value="PERIPLASMIC BINDING PROTEIN OF ABC TRANSPORTER FOR NATURAL AMINO ACIDS"/>
    <property type="match status" value="1"/>
</dbReference>
<evidence type="ECO:0000256" key="1">
    <source>
        <dbReference type="ARBA" id="ARBA00010062"/>
    </source>
</evidence>
<reference evidence="7 8" key="1">
    <citation type="submission" date="2015-04" db="EMBL/GenBank/DDBJ databases">
        <title>Comparative genomics of rhizobia nodulating Arachis hypogaea in China.</title>
        <authorList>
            <person name="Li Y."/>
        </authorList>
    </citation>
    <scope>NUCLEOTIDE SEQUENCE [LARGE SCALE GENOMIC DNA]</scope>
    <source>
        <strain evidence="7 8">CCBAU 51757</strain>
    </source>
</reference>
<dbReference type="SUPFAM" id="SSF53822">
    <property type="entry name" value="Periplasmic binding protein-like I"/>
    <property type="match status" value="1"/>
</dbReference>
<name>A0A4Q0S9S1_9BRAD</name>